<sequence length="458" mass="48683">MTHTPSVPEALRPGDLADLPGRIVKTLDYAETVGAATSAFSVLDREGAVAAAERIAQGDHSSATEQPLLGVAVTVKDSLHVPGLPRWHGSATHPGEISTTKSVPVRRLEEAGAIIVGKTAMPDYGLLGAGVSSQYGIIRNPWDLSKNPGGSSSGAGVCVAAGVTPLSIGTDIAGSVRLPAAACGISALKPTQGSLGYAPASTWRSAGPMARTIAEVRALYRVVAGPHVEDQLSLSTDPIESAVDLPLQGLRAGVIEYPGYGIGMDDETGRLFEQTLATLSSLGVELTRIDPGLRDEDFAALDRCLMARCLSELATCEEEARDRLLPEIRRWVEPGRSFSSETYYTDFEHLSATASRLATIYDEFDVIFSPVLGNHQFAAEDFAPDTSQALLYHTSYTLWYNQTGQPAVSMPMGLSTEGNPVALQIAAPRFRDYTLLNVAEAVERVLDLGLSYPDLSSR</sequence>
<dbReference type="PANTHER" id="PTHR11895">
    <property type="entry name" value="TRANSAMIDASE"/>
    <property type="match status" value="1"/>
</dbReference>
<dbReference type="Pfam" id="PF01425">
    <property type="entry name" value="Amidase"/>
    <property type="match status" value="1"/>
</dbReference>
<evidence type="ECO:0000313" key="4">
    <source>
        <dbReference type="Proteomes" id="UP000664398"/>
    </source>
</evidence>
<organism evidence="3 4">
    <name type="scientific">Leucobacter ruminantium</name>
    <dbReference type="NCBI Taxonomy" id="1289170"/>
    <lineage>
        <taxon>Bacteria</taxon>
        <taxon>Bacillati</taxon>
        <taxon>Actinomycetota</taxon>
        <taxon>Actinomycetes</taxon>
        <taxon>Micrococcales</taxon>
        <taxon>Microbacteriaceae</taxon>
        <taxon>Leucobacter</taxon>
    </lineage>
</organism>
<dbReference type="Gene3D" id="3.90.1300.10">
    <property type="entry name" value="Amidase signature (AS) domain"/>
    <property type="match status" value="1"/>
</dbReference>
<dbReference type="EMBL" id="JAGDYL010000001">
    <property type="protein sequence ID" value="MBO1803797.1"/>
    <property type="molecule type" value="Genomic_DNA"/>
</dbReference>
<dbReference type="AlphaFoldDB" id="A0A939RVB8"/>
<dbReference type="PROSITE" id="PS00571">
    <property type="entry name" value="AMIDASES"/>
    <property type="match status" value="1"/>
</dbReference>
<comment type="similarity">
    <text evidence="1">Belongs to the amidase family.</text>
</comment>
<dbReference type="InterPro" id="IPR020556">
    <property type="entry name" value="Amidase_CS"/>
</dbReference>
<evidence type="ECO:0000259" key="2">
    <source>
        <dbReference type="Pfam" id="PF01425"/>
    </source>
</evidence>
<dbReference type="InterPro" id="IPR023631">
    <property type="entry name" value="Amidase_dom"/>
</dbReference>
<accession>A0A939RVB8</accession>
<protein>
    <recommendedName>
        <fullName evidence="2">Amidase domain-containing protein</fullName>
    </recommendedName>
</protein>
<name>A0A939RVB8_9MICO</name>
<dbReference type="InterPro" id="IPR000120">
    <property type="entry name" value="Amidase"/>
</dbReference>
<keyword evidence="4" id="KW-1185">Reference proteome</keyword>
<proteinExistence type="inferred from homology"/>
<reference evidence="3" key="1">
    <citation type="submission" date="2021-03" db="EMBL/GenBank/DDBJ databases">
        <title>Leucobacter chromiisoli sp. nov., isolated from chromium-containing soil of chemical plant.</title>
        <authorList>
            <person name="Xu Z."/>
        </authorList>
    </citation>
    <scope>NUCLEOTIDE SEQUENCE</scope>
    <source>
        <strain evidence="3">A2</strain>
    </source>
</reference>
<evidence type="ECO:0000256" key="1">
    <source>
        <dbReference type="ARBA" id="ARBA00009199"/>
    </source>
</evidence>
<dbReference type="GO" id="GO:0003824">
    <property type="term" value="F:catalytic activity"/>
    <property type="evidence" value="ECO:0007669"/>
    <property type="project" value="InterPro"/>
</dbReference>
<dbReference type="PANTHER" id="PTHR11895:SF7">
    <property type="entry name" value="GLUTAMYL-TRNA(GLN) AMIDOTRANSFERASE SUBUNIT A, MITOCHONDRIAL"/>
    <property type="match status" value="1"/>
</dbReference>
<dbReference type="SUPFAM" id="SSF75304">
    <property type="entry name" value="Amidase signature (AS) enzymes"/>
    <property type="match status" value="1"/>
</dbReference>
<dbReference type="InterPro" id="IPR036928">
    <property type="entry name" value="AS_sf"/>
</dbReference>
<comment type="caution">
    <text evidence="3">The sequence shown here is derived from an EMBL/GenBank/DDBJ whole genome shotgun (WGS) entry which is preliminary data.</text>
</comment>
<gene>
    <name evidence="3" type="ORF">J4H91_00485</name>
</gene>
<dbReference type="Proteomes" id="UP000664398">
    <property type="component" value="Unassembled WGS sequence"/>
</dbReference>
<evidence type="ECO:0000313" key="3">
    <source>
        <dbReference type="EMBL" id="MBO1803797.1"/>
    </source>
</evidence>
<feature type="domain" description="Amidase" evidence="2">
    <location>
        <begin position="26"/>
        <end position="436"/>
    </location>
</feature>
<dbReference type="RefSeq" id="WP_208044285.1">
    <property type="nucleotide sequence ID" value="NZ_JAGDYL010000001.1"/>
</dbReference>